<dbReference type="AlphaFoldDB" id="A0A139ABM2"/>
<dbReference type="GO" id="GO:0004672">
    <property type="term" value="F:protein kinase activity"/>
    <property type="evidence" value="ECO:0007669"/>
    <property type="project" value="InterPro"/>
</dbReference>
<dbReference type="SMART" id="SM00671">
    <property type="entry name" value="SEL1"/>
    <property type="match status" value="5"/>
</dbReference>
<dbReference type="InterPro" id="IPR011009">
    <property type="entry name" value="Kinase-like_dom_sf"/>
</dbReference>
<dbReference type="Pfam" id="PF07714">
    <property type="entry name" value="PK_Tyr_Ser-Thr"/>
    <property type="match status" value="1"/>
</dbReference>
<feature type="domain" description="Protein kinase" evidence="2">
    <location>
        <begin position="1"/>
        <end position="119"/>
    </location>
</feature>
<sequence>MASSCLYNKQFAPPERLLLDYRRGSHSRGINTQVTKSGDVYAFGLTIAALWRCSNSPYDDVLDEDDLQDILDGRRTCNIPNNMPSSLIGLMQRCWSRDAGGRPTFKEVVSSLEDISPNLVSERPLPSNVDILDVPILDVVDAALAFENAKNCAICGDMEQAIRFFKFAAERGHVQSQYELAEWCKIGLGLYHRDEELAFYWFRRASESNHDGAICALGDFYLHGMGKCPLDKDSAMDYYLRAADLGNSLAQKRLHLLDPNGNGQEDQLVSRSSSTSIFSFEVPEDGKADVRLCRNAASLGDKVAQYKLGVLYDNGWSVAKNDHEAIYWYSIAADEGYSEAQYALGGFYEIGRGVEKDPSQALAWYIGAAYQGHALALCSVGRFFDVGIGVERSEEIAEQFYRDAAAKGLSEASSCLTLLEKRKLRGSLISQGCELLMRKLSKSDEMESILYERWKTYFHCWESYKTKYGNDDLSLAEDVRSVLSSEEGQRFMAQRELRRQQDELDREFKILLMLELIHGAFRTN</sequence>
<keyword evidence="4" id="KW-1185">Reference proteome</keyword>
<evidence type="ECO:0000313" key="4">
    <source>
        <dbReference type="Proteomes" id="UP000070544"/>
    </source>
</evidence>
<organism evidence="3 4">
    <name type="scientific">Gonapodya prolifera (strain JEL478)</name>
    <name type="common">Monoblepharis prolifera</name>
    <dbReference type="NCBI Taxonomy" id="1344416"/>
    <lineage>
        <taxon>Eukaryota</taxon>
        <taxon>Fungi</taxon>
        <taxon>Fungi incertae sedis</taxon>
        <taxon>Chytridiomycota</taxon>
        <taxon>Chytridiomycota incertae sedis</taxon>
        <taxon>Monoblepharidomycetes</taxon>
        <taxon>Monoblepharidales</taxon>
        <taxon>Gonapodyaceae</taxon>
        <taxon>Gonapodya</taxon>
    </lineage>
</organism>
<dbReference type="GO" id="GO:0005524">
    <property type="term" value="F:ATP binding"/>
    <property type="evidence" value="ECO:0007669"/>
    <property type="project" value="InterPro"/>
</dbReference>
<dbReference type="PANTHER" id="PTHR46430">
    <property type="entry name" value="PROTEIN SKT5-RELATED"/>
    <property type="match status" value="1"/>
</dbReference>
<dbReference type="PROSITE" id="PS50011">
    <property type="entry name" value="PROTEIN_KINASE_DOM"/>
    <property type="match status" value="1"/>
</dbReference>
<dbReference type="Pfam" id="PF08238">
    <property type="entry name" value="Sel1"/>
    <property type="match status" value="6"/>
</dbReference>
<dbReference type="InterPro" id="IPR001245">
    <property type="entry name" value="Ser-Thr/Tyr_kinase_cat_dom"/>
</dbReference>
<evidence type="ECO:0000259" key="2">
    <source>
        <dbReference type="PROSITE" id="PS50011"/>
    </source>
</evidence>
<dbReference type="Gene3D" id="1.25.40.10">
    <property type="entry name" value="Tetratricopeptide repeat domain"/>
    <property type="match status" value="2"/>
</dbReference>
<keyword evidence="1" id="KW-0677">Repeat</keyword>
<dbReference type="InterPro" id="IPR011990">
    <property type="entry name" value="TPR-like_helical_dom_sf"/>
</dbReference>
<dbReference type="SUPFAM" id="SSF81901">
    <property type="entry name" value="HCP-like"/>
    <property type="match status" value="2"/>
</dbReference>
<proteinExistence type="predicted"/>
<dbReference type="Gene3D" id="1.10.510.10">
    <property type="entry name" value="Transferase(Phosphotransferase) domain 1"/>
    <property type="match status" value="1"/>
</dbReference>
<dbReference type="Proteomes" id="UP000070544">
    <property type="component" value="Unassembled WGS sequence"/>
</dbReference>
<dbReference type="InterPro" id="IPR000719">
    <property type="entry name" value="Prot_kinase_dom"/>
</dbReference>
<dbReference type="SUPFAM" id="SSF56112">
    <property type="entry name" value="Protein kinase-like (PK-like)"/>
    <property type="match status" value="1"/>
</dbReference>
<accession>A0A139ABM2</accession>
<dbReference type="OrthoDB" id="2148946at2759"/>
<reference evidence="3 4" key="1">
    <citation type="journal article" date="2015" name="Genome Biol. Evol.">
        <title>Phylogenomic analyses indicate that early fungi evolved digesting cell walls of algal ancestors of land plants.</title>
        <authorList>
            <person name="Chang Y."/>
            <person name="Wang S."/>
            <person name="Sekimoto S."/>
            <person name="Aerts A.L."/>
            <person name="Choi C."/>
            <person name="Clum A."/>
            <person name="LaButti K.M."/>
            <person name="Lindquist E.A."/>
            <person name="Yee Ngan C."/>
            <person name="Ohm R.A."/>
            <person name="Salamov A.A."/>
            <person name="Grigoriev I.V."/>
            <person name="Spatafora J.W."/>
            <person name="Berbee M.L."/>
        </authorList>
    </citation>
    <scope>NUCLEOTIDE SEQUENCE [LARGE SCALE GENOMIC DNA]</scope>
    <source>
        <strain evidence="3 4">JEL478</strain>
    </source>
</reference>
<dbReference type="InterPro" id="IPR051726">
    <property type="entry name" value="Chitin_Synth_Reg"/>
</dbReference>
<dbReference type="InterPro" id="IPR006597">
    <property type="entry name" value="Sel1-like"/>
</dbReference>
<evidence type="ECO:0000313" key="3">
    <source>
        <dbReference type="EMBL" id="KXS14206.1"/>
    </source>
</evidence>
<dbReference type="EMBL" id="KQ965771">
    <property type="protein sequence ID" value="KXS14206.1"/>
    <property type="molecule type" value="Genomic_DNA"/>
</dbReference>
<dbReference type="STRING" id="1344416.A0A139ABM2"/>
<evidence type="ECO:0000256" key="1">
    <source>
        <dbReference type="ARBA" id="ARBA00022737"/>
    </source>
</evidence>
<protein>
    <submittedName>
        <fullName evidence="3">HCP-like protein</fullName>
    </submittedName>
</protein>
<gene>
    <name evidence="3" type="ORF">M427DRAFT_57950</name>
</gene>
<name>A0A139ABM2_GONPJ</name>
<dbReference type="OMA" id="NDHEAIY"/>